<evidence type="ECO:0000256" key="2">
    <source>
        <dbReference type="SAM" id="MobiDB-lite"/>
    </source>
</evidence>
<organism evidence="3 4">
    <name type="scientific">Phialocephala subalpina</name>
    <dbReference type="NCBI Taxonomy" id="576137"/>
    <lineage>
        <taxon>Eukaryota</taxon>
        <taxon>Fungi</taxon>
        <taxon>Dikarya</taxon>
        <taxon>Ascomycota</taxon>
        <taxon>Pezizomycotina</taxon>
        <taxon>Leotiomycetes</taxon>
        <taxon>Helotiales</taxon>
        <taxon>Mollisiaceae</taxon>
        <taxon>Phialocephala</taxon>
        <taxon>Phialocephala fortinii species complex</taxon>
    </lineage>
</organism>
<evidence type="ECO:0000313" key="4">
    <source>
        <dbReference type="Proteomes" id="UP000184330"/>
    </source>
</evidence>
<feature type="region of interest" description="Disordered" evidence="2">
    <location>
        <begin position="1"/>
        <end position="68"/>
    </location>
</feature>
<feature type="compositionally biased region" description="Acidic residues" evidence="2">
    <location>
        <begin position="18"/>
        <end position="31"/>
    </location>
</feature>
<accession>A0A1L7WGY6</accession>
<reference evidence="3 4" key="1">
    <citation type="submission" date="2016-03" db="EMBL/GenBank/DDBJ databases">
        <authorList>
            <person name="Ploux O."/>
        </authorList>
    </citation>
    <scope>NUCLEOTIDE SEQUENCE [LARGE SCALE GENOMIC DNA]</scope>
    <source>
        <strain evidence="3 4">UAMH 11012</strain>
    </source>
</reference>
<name>A0A1L7WGY6_9HELO</name>
<proteinExistence type="predicted"/>
<evidence type="ECO:0000256" key="1">
    <source>
        <dbReference type="SAM" id="Coils"/>
    </source>
</evidence>
<feature type="coiled-coil region" evidence="1">
    <location>
        <begin position="292"/>
        <end position="340"/>
    </location>
</feature>
<dbReference type="OrthoDB" id="10664327at2759"/>
<evidence type="ECO:0000313" key="3">
    <source>
        <dbReference type="EMBL" id="CZR52051.1"/>
    </source>
</evidence>
<feature type="coiled-coil region" evidence="1">
    <location>
        <begin position="170"/>
        <end position="244"/>
    </location>
</feature>
<feature type="region of interest" description="Disordered" evidence="2">
    <location>
        <begin position="341"/>
        <end position="390"/>
    </location>
</feature>
<keyword evidence="1" id="KW-0175">Coiled coil</keyword>
<feature type="coiled-coil region" evidence="1">
    <location>
        <begin position="486"/>
        <end position="579"/>
    </location>
</feature>
<keyword evidence="4" id="KW-1185">Reference proteome</keyword>
<dbReference type="AlphaFoldDB" id="A0A1L7WGY6"/>
<dbReference type="Proteomes" id="UP000184330">
    <property type="component" value="Unassembled WGS sequence"/>
</dbReference>
<gene>
    <name evidence="3" type="ORF">PAC_01928</name>
</gene>
<dbReference type="EMBL" id="FJOG01000002">
    <property type="protein sequence ID" value="CZR52051.1"/>
    <property type="molecule type" value="Genomic_DNA"/>
</dbReference>
<sequence length="620" mass="70186">MLKMPTPASTSEEKNYDSFEEFSCDSSEEDDVRSLNSDGSEQDAPDKANDATPANQVPSNANASPEADKPKHYLMDIVACLSKLDMSFRALRKTISSDKKVQSEIKTGIHELVKRNPALFGDEIKTLAEENFTLRRKAENLEAVQRASRAQNQCLKHENKTLKETNGIERRNTKQDINSLKALLDVEKDKLDAGHEKHVESLRQAEGELDLLERTKTAENEQIKTEAKAKSNKLQSKLAEQNNIWVNIYHNLVSLMDDVVSVTGESSKVLVDGLEEDLQKVAVEKHDREIALNQAKCDLQQVTGILKQKESKLRNIKNENRALSEEIRKLERRLSIISRQRDVAGPSRTQQGIDSKAGSAKIASPENRPLSDFTSELLPVPAPSAARPSKSNEYDEKLCFEALIEGPPAWFPGTAPWRSGLDGDNDYLSTIDRKTIHRQVKSMNKAFKARNEANDKERSQLQMRLGEACRDRDSSKDKLKVIVKELETTKKELDGARKGRDELKTKLQQADKKFLDAPEHLKRVFAGKALLDDLSTLKQQRDEARKELQEKAEGRQIEINKLRYEKEHFRRRLNSLEMNCVCETVVPELKEEVVRAKLEAVTAAAKAVKDYERKPIEVED</sequence>
<feature type="compositionally biased region" description="Polar residues" evidence="2">
    <location>
        <begin position="52"/>
        <end position="63"/>
    </location>
</feature>
<protein>
    <submittedName>
        <fullName evidence="3">Uncharacterized protein</fullName>
    </submittedName>
</protein>